<dbReference type="AlphaFoldDB" id="A0A8J6PUF8"/>
<dbReference type="RefSeq" id="WP_188163820.1">
    <property type="nucleotide sequence ID" value="NZ_JACVVX010000002.1"/>
</dbReference>
<accession>A0A8J6PUF8</accession>
<sequence length="172" mass="18709">MALAVLLFALNCAVARPITPAERTALTDTVARFDAAMRGTDLEAIAQTVPPKVLDHIAKQANVTVEQLRTTLIDQIKTALAADTIDSFKMDLAEAEFLELPDGKPYVLIPTETVVKTESGKMAVGGKTLAFMDGDSWYLVRVSEPQQVNILRAVYPEFATIEMPEGTMKAVQ</sequence>
<proteinExistence type="predicted"/>
<comment type="caution">
    <text evidence="1">The sequence shown here is derived from an EMBL/GenBank/DDBJ whole genome shotgun (WGS) entry which is preliminary data.</text>
</comment>
<gene>
    <name evidence="1" type="ORF">ICI42_06865</name>
</gene>
<reference evidence="1" key="1">
    <citation type="submission" date="2020-09" db="EMBL/GenBank/DDBJ databases">
        <title>Genome seq and assembly of Tianweitania sp.</title>
        <authorList>
            <person name="Chhetri G."/>
        </authorList>
    </citation>
    <scope>NUCLEOTIDE SEQUENCE</scope>
    <source>
        <strain evidence="1">Rool2</strain>
    </source>
</reference>
<dbReference type="EMBL" id="JACVVX010000002">
    <property type="protein sequence ID" value="MBD0414368.1"/>
    <property type="molecule type" value="Genomic_DNA"/>
</dbReference>
<dbReference type="Proteomes" id="UP000643405">
    <property type="component" value="Unassembled WGS sequence"/>
</dbReference>
<evidence type="ECO:0000313" key="2">
    <source>
        <dbReference type="Proteomes" id="UP000643405"/>
    </source>
</evidence>
<organism evidence="1 2">
    <name type="scientific">Oryzicola mucosus</name>
    <dbReference type="NCBI Taxonomy" id="2767425"/>
    <lineage>
        <taxon>Bacteria</taxon>
        <taxon>Pseudomonadati</taxon>
        <taxon>Pseudomonadota</taxon>
        <taxon>Alphaproteobacteria</taxon>
        <taxon>Hyphomicrobiales</taxon>
        <taxon>Phyllobacteriaceae</taxon>
        <taxon>Oryzicola</taxon>
    </lineage>
</organism>
<name>A0A8J6PUF8_9HYPH</name>
<protein>
    <submittedName>
        <fullName evidence="1">Uncharacterized protein</fullName>
    </submittedName>
</protein>
<evidence type="ECO:0000313" key="1">
    <source>
        <dbReference type="EMBL" id="MBD0414368.1"/>
    </source>
</evidence>
<keyword evidence="2" id="KW-1185">Reference proteome</keyword>